<proteinExistence type="predicted"/>
<dbReference type="SUPFAM" id="SSF54928">
    <property type="entry name" value="RNA-binding domain, RBD"/>
    <property type="match status" value="1"/>
</dbReference>
<accession>A0AAD6UDP7</accession>
<dbReference type="Gene3D" id="3.30.70.330">
    <property type="match status" value="1"/>
</dbReference>
<evidence type="ECO:0000313" key="2">
    <source>
        <dbReference type="EMBL" id="KAJ7099298.1"/>
    </source>
</evidence>
<evidence type="ECO:0008006" key="4">
    <source>
        <dbReference type="Google" id="ProtNLM"/>
    </source>
</evidence>
<dbReference type="AlphaFoldDB" id="A0AAD6UDP7"/>
<reference evidence="2" key="1">
    <citation type="submission" date="2023-03" db="EMBL/GenBank/DDBJ databases">
        <title>Massive genome expansion in bonnet fungi (Mycena s.s.) driven by repeated elements and novel gene families across ecological guilds.</title>
        <authorList>
            <consortium name="Lawrence Berkeley National Laboratory"/>
            <person name="Harder C.B."/>
            <person name="Miyauchi S."/>
            <person name="Viragh M."/>
            <person name="Kuo A."/>
            <person name="Thoen E."/>
            <person name="Andreopoulos B."/>
            <person name="Lu D."/>
            <person name="Skrede I."/>
            <person name="Drula E."/>
            <person name="Henrissat B."/>
            <person name="Morin E."/>
            <person name="Kohler A."/>
            <person name="Barry K."/>
            <person name="LaButti K."/>
            <person name="Morin E."/>
            <person name="Salamov A."/>
            <person name="Lipzen A."/>
            <person name="Mereny Z."/>
            <person name="Hegedus B."/>
            <person name="Baldrian P."/>
            <person name="Stursova M."/>
            <person name="Weitz H."/>
            <person name="Taylor A."/>
            <person name="Grigoriev I.V."/>
            <person name="Nagy L.G."/>
            <person name="Martin F."/>
            <person name="Kauserud H."/>
        </authorList>
    </citation>
    <scope>NUCLEOTIDE SEQUENCE</scope>
    <source>
        <strain evidence="2">CBHHK173m</strain>
    </source>
</reference>
<gene>
    <name evidence="2" type="ORF">B0H15DRAFT_542299</name>
</gene>
<protein>
    <recommendedName>
        <fullName evidence="4">RRM domain-containing protein</fullName>
    </recommendedName>
</protein>
<feature type="region of interest" description="Disordered" evidence="1">
    <location>
        <begin position="37"/>
        <end position="61"/>
    </location>
</feature>
<feature type="compositionally biased region" description="Basic and acidic residues" evidence="1">
    <location>
        <begin position="512"/>
        <end position="525"/>
    </location>
</feature>
<dbReference type="InterPro" id="IPR012677">
    <property type="entry name" value="Nucleotide-bd_a/b_plait_sf"/>
</dbReference>
<dbReference type="Proteomes" id="UP001222325">
    <property type="component" value="Unassembled WGS sequence"/>
</dbReference>
<evidence type="ECO:0000313" key="3">
    <source>
        <dbReference type="Proteomes" id="UP001222325"/>
    </source>
</evidence>
<comment type="caution">
    <text evidence="2">The sequence shown here is derived from an EMBL/GenBank/DDBJ whole genome shotgun (WGS) entry which is preliminary data.</text>
</comment>
<keyword evidence="3" id="KW-1185">Reference proteome</keyword>
<dbReference type="InterPro" id="IPR035979">
    <property type="entry name" value="RBD_domain_sf"/>
</dbReference>
<organism evidence="2 3">
    <name type="scientific">Mycena belliarum</name>
    <dbReference type="NCBI Taxonomy" id="1033014"/>
    <lineage>
        <taxon>Eukaryota</taxon>
        <taxon>Fungi</taxon>
        <taxon>Dikarya</taxon>
        <taxon>Basidiomycota</taxon>
        <taxon>Agaricomycotina</taxon>
        <taxon>Agaricomycetes</taxon>
        <taxon>Agaricomycetidae</taxon>
        <taxon>Agaricales</taxon>
        <taxon>Marasmiineae</taxon>
        <taxon>Mycenaceae</taxon>
        <taxon>Mycena</taxon>
    </lineage>
</organism>
<feature type="compositionally biased region" description="Basic and acidic residues" evidence="1">
    <location>
        <begin position="533"/>
        <end position="544"/>
    </location>
</feature>
<evidence type="ECO:0000256" key="1">
    <source>
        <dbReference type="SAM" id="MobiDB-lite"/>
    </source>
</evidence>
<dbReference type="EMBL" id="JARJCN010000007">
    <property type="protein sequence ID" value="KAJ7099298.1"/>
    <property type="molecule type" value="Genomic_DNA"/>
</dbReference>
<feature type="region of interest" description="Disordered" evidence="1">
    <location>
        <begin position="507"/>
        <end position="544"/>
    </location>
</feature>
<sequence>MNVWLRTPSYRSLQGILALPTRHSGSWSSLTTLHRRFSQTQRTDNEDTPDDSTTTGTGAISRTPLTDELTAARAIGPGVAPLTHRAISVTNIPPNADVADFLLRVDSGALEYVKFTPGEPTSSAELTFLDEHGAARFFAESRLLYGRTLSCTWLPYRPLDPIVATAAARDGARRVLYLYKATDRQDVWSPADLHAYLSMDGAVELQELEVLPATGKGGYHELAVARFADVASAIRTHARIRADSSMARVHVAYGPDPCSLPLHTRLTLKAIDRALDEEPQHAPTYFPDGGKPFTTVKLHDVPRGMGLADLCARLFGGPLHAVDLKDDGTATVTFFRAEDARDFLARAGFVVSAEPQTAAPQPLPLHYTRVLRVRVFDVVHPVITRTKLAADFALFGRLERVWVRRNRRHLAFVAFARADDALRALEGIAVVRPEYLACNVWFAADPCARGAEDVRRDGGADYARLAGARDVDGVRLEGWEVAPGERAAAAAEVHTWRMRGAARKARAKAMPKVKEKARPVDKIVERSSPSEGKAVDGLKLDQYF</sequence>
<name>A0AAD6UDP7_9AGAR</name>
<dbReference type="GO" id="GO:0003676">
    <property type="term" value="F:nucleic acid binding"/>
    <property type="evidence" value="ECO:0007669"/>
    <property type="project" value="InterPro"/>
</dbReference>